<evidence type="ECO:0000256" key="1">
    <source>
        <dbReference type="ARBA" id="ARBA00004604"/>
    </source>
</evidence>
<dbReference type="PANTHER" id="PTHR23271">
    <property type="entry name" value="HEPATOCELLULAR CARCINOMA-ASSOCIATED ANTIGEN 66"/>
    <property type="match status" value="1"/>
</dbReference>
<organism evidence="9 10">
    <name type="scientific">Rhodotorula toruloides</name>
    <name type="common">Yeast</name>
    <name type="synonym">Rhodosporidium toruloides</name>
    <dbReference type="NCBI Taxonomy" id="5286"/>
    <lineage>
        <taxon>Eukaryota</taxon>
        <taxon>Fungi</taxon>
        <taxon>Dikarya</taxon>
        <taxon>Basidiomycota</taxon>
        <taxon>Pucciniomycotina</taxon>
        <taxon>Microbotryomycetes</taxon>
        <taxon>Sporidiobolales</taxon>
        <taxon>Sporidiobolaceae</taxon>
        <taxon>Rhodotorula</taxon>
    </lineage>
</organism>
<protein>
    <submittedName>
        <fullName evidence="9">FGENESH: predicted gene_11.244 protein</fullName>
    </submittedName>
</protein>
<feature type="compositionally biased region" description="Acidic residues" evidence="7">
    <location>
        <begin position="237"/>
        <end position="251"/>
    </location>
</feature>
<dbReference type="Gene3D" id="1.25.40.10">
    <property type="entry name" value="Tetratricopeptide repeat domain"/>
    <property type="match status" value="1"/>
</dbReference>
<keyword evidence="10" id="KW-1185">Reference proteome</keyword>
<keyword evidence="6" id="KW-0175">Coiled coil</keyword>
<feature type="domain" description="U3 small nucleolar RNA-associated protein 6 N-terminal" evidence="8">
    <location>
        <begin position="5"/>
        <end position="85"/>
    </location>
</feature>
<feature type="region of interest" description="Disordered" evidence="7">
    <location>
        <begin position="231"/>
        <end position="251"/>
    </location>
</feature>
<dbReference type="InterPro" id="IPR011990">
    <property type="entry name" value="TPR-like_helical_dom_sf"/>
</dbReference>
<comment type="subcellular location">
    <subcellularLocation>
        <location evidence="1">Nucleus</location>
        <location evidence="1">Nucleolus</location>
    </subcellularLocation>
</comment>
<evidence type="ECO:0000313" key="9">
    <source>
        <dbReference type="EMBL" id="CTR09887.1"/>
    </source>
</evidence>
<evidence type="ECO:0000256" key="2">
    <source>
        <dbReference type="ARBA" id="ARBA00010734"/>
    </source>
</evidence>
<comment type="similarity">
    <text evidence="2">Belongs to the UTP6 family.</text>
</comment>
<evidence type="ECO:0000256" key="3">
    <source>
        <dbReference type="ARBA" id="ARBA00022552"/>
    </source>
</evidence>
<sequence length="891" mass="98169">VQLALERLIPELRDLEDKGIFNKDEIHDIVAKRRAFEMGLAQGRGTKPADYLRYIEYERRLEKLRKARAARLQTESKKSLSDHSIPAHITQLHRLSVRRFPESLTLWDAFIAHALSQSSPNLVSRTLSSAIAMHPTHTPYWIMASQWESEGDRKGMGGGNAEAARRLCMRALRFLKGKKGEKEGMEGPEEAIWREWIRVEVSFVEKLRGRWQVLGLGKGKGGKEEIIRVQGANGEAPEGEEEEEVQLPTTEDGDVEDAQLAEEMTEQAKSGQEALLDGAIVRLVIDNLLKSYEHSIFAYNLLLSILRPLASPLRLSLLQHVYTSLSTHVPPSSPSYPAALHILATRKLYDVPFVPPKQSKKRKADETQVAEPEDPRTIKVEGEKLVDAVGAACEEYWRVLKSRGKKGKGKEGEAGQAQLLWEQFCGWLEEMADETDDEDLLAFLSANLASALAAAPPSPFLSLVHLRHLLRTDAPAADVLSHAKKATKAFGSDATPPAQREQVWVARIETSESLSASAKDVSSLLTQATRALPFSSKLWDLFADFTERTADSPAAVEKWYESSIRRVLLTDAVPPASFESTFTEHAALPPREVLPRRYVHYLTTTAPASFQAKLLSLLSSAPSLSLSFLSSILEPSGPALSSDRPFRQQIFERIVSHPEAGPEEWLSYAEELVRTGQVVKSQEVLRRAKGDVKLKRGEGELRRFEMIVYADAEEVDEAEEALLVLEAGLVVVAESEFEDANEEEEEVVALDVPLDSLLDVEDVADVVDDAALVELDEAELELDEASDDEEEESFADDPTLLLASVIPTAIPAISATSRSVTTVALTQIRHQEVRGFVGSSQSAAENSFTPVGASGSFSSSAGGSAAPASDCQPYKNRSTFKVNGNKAQVWL</sequence>
<feature type="coiled-coil region" evidence="6">
    <location>
        <begin position="768"/>
        <end position="795"/>
    </location>
</feature>
<dbReference type="SMART" id="SM00386">
    <property type="entry name" value="HAT"/>
    <property type="match status" value="6"/>
</dbReference>
<dbReference type="InterPro" id="IPR055347">
    <property type="entry name" value="UTP6_N"/>
</dbReference>
<feature type="non-terminal residue" evidence="9">
    <location>
        <position position="891"/>
    </location>
</feature>
<keyword evidence="4" id="KW-0677">Repeat</keyword>
<evidence type="ECO:0000256" key="5">
    <source>
        <dbReference type="ARBA" id="ARBA00023242"/>
    </source>
</evidence>
<accession>A0A0K3CMI3</accession>
<name>A0A0K3CMI3_RHOTO</name>
<feature type="region of interest" description="Disordered" evidence="7">
    <location>
        <begin position="356"/>
        <end position="375"/>
    </location>
</feature>
<proteinExistence type="inferred from homology"/>
<feature type="non-terminal residue" evidence="9">
    <location>
        <position position="1"/>
    </location>
</feature>
<dbReference type="GO" id="GO:0032040">
    <property type="term" value="C:small-subunit processome"/>
    <property type="evidence" value="ECO:0007669"/>
    <property type="project" value="TreeGrafter"/>
</dbReference>
<feature type="region of interest" description="Disordered" evidence="7">
    <location>
        <begin position="853"/>
        <end position="877"/>
    </location>
</feature>
<keyword evidence="3" id="KW-0698">rRNA processing</keyword>
<evidence type="ECO:0000256" key="4">
    <source>
        <dbReference type="ARBA" id="ARBA00022737"/>
    </source>
</evidence>
<evidence type="ECO:0000256" key="7">
    <source>
        <dbReference type="SAM" id="MobiDB-lite"/>
    </source>
</evidence>
<dbReference type="EMBL" id="CWKI01000011">
    <property type="protein sequence ID" value="CTR09887.1"/>
    <property type="molecule type" value="Genomic_DNA"/>
</dbReference>
<dbReference type="GO" id="GO:0034388">
    <property type="term" value="C:Pwp2p-containing subcomplex of 90S preribosome"/>
    <property type="evidence" value="ECO:0007669"/>
    <property type="project" value="TreeGrafter"/>
</dbReference>
<evidence type="ECO:0000256" key="6">
    <source>
        <dbReference type="SAM" id="Coils"/>
    </source>
</evidence>
<gene>
    <name evidence="9" type="primary">FGENESH: predicted gene_11.244</name>
    <name evidence="9" type="ORF">BN2166_0057480</name>
</gene>
<dbReference type="InterPro" id="IPR003107">
    <property type="entry name" value="HAT"/>
</dbReference>
<reference evidence="9 10" key="1">
    <citation type="submission" date="2015-07" db="EMBL/GenBank/DDBJ databases">
        <authorList>
            <person name="Cajimat M.N.B."/>
            <person name="Milazzo M.L."/>
            <person name="Fulhorst C.F."/>
        </authorList>
    </citation>
    <scope>NUCLEOTIDE SEQUENCE [LARGE SCALE GENOMIC DNA]</scope>
    <source>
        <strain evidence="9">Single colony</strain>
    </source>
</reference>
<keyword evidence="5" id="KW-0539">Nucleus</keyword>
<dbReference type="PANTHER" id="PTHR23271:SF1">
    <property type="entry name" value="U3 SMALL NUCLEOLAR RNA-ASSOCIATED PROTEIN 6 HOMOLOG"/>
    <property type="match status" value="1"/>
</dbReference>
<dbReference type="Proteomes" id="UP000199069">
    <property type="component" value="Unassembled WGS sequence"/>
</dbReference>
<dbReference type="GO" id="GO:0030515">
    <property type="term" value="F:snoRNA binding"/>
    <property type="evidence" value="ECO:0007669"/>
    <property type="project" value="InterPro"/>
</dbReference>
<evidence type="ECO:0000259" key="8">
    <source>
        <dbReference type="Pfam" id="PF08640"/>
    </source>
</evidence>
<dbReference type="GO" id="GO:0000462">
    <property type="term" value="P:maturation of SSU-rRNA from tricistronic rRNA transcript (SSU-rRNA, 5.8S rRNA, LSU-rRNA)"/>
    <property type="evidence" value="ECO:0007669"/>
    <property type="project" value="InterPro"/>
</dbReference>
<dbReference type="Pfam" id="PF08640">
    <property type="entry name" value="U3_assoc_6"/>
    <property type="match status" value="1"/>
</dbReference>
<feature type="compositionally biased region" description="Low complexity" evidence="7">
    <location>
        <begin position="853"/>
        <end position="869"/>
    </location>
</feature>
<evidence type="ECO:0000313" key="10">
    <source>
        <dbReference type="Proteomes" id="UP000199069"/>
    </source>
</evidence>
<dbReference type="AlphaFoldDB" id="A0A0K3CMI3"/>
<dbReference type="InterPro" id="IPR013949">
    <property type="entry name" value="Utp6"/>
</dbReference>
<dbReference type="OMA" id="WIRVECA"/>
<dbReference type="STRING" id="5286.A0A0K3CMI3"/>